<feature type="signal peptide" evidence="6">
    <location>
        <begin position="1"/>
        <end position="23"/>
    </location>
</feature>
<evidence type="ECO:0000256" key="2">
    <source>
        <dbReference type="ARBA" id="ARBA00005581"/>
    </source>
</evidence>
<comment type="caution">
    <text evidence="7">The sequence shown here is derived from an EMBL/GenBank/DDBJ whole genome shotgun (WGS) entry which is preliminary data.</text>
</comment>
<dbReference type="EMBL" id="JBDFQZ010000008">
    <property type="protein sequence ID" value="KAK9698777.1"/>
    <property type="molecule type" value="Genomic_DNA"/>
</dbReference>
<evidence type="ECO:0000256" key="4">
    <source>
        <dbReference type="ARBA" id="ARBA00022525"/>
    </source>
</evidence>
<dbReference type="Pfam" id="PF05938">
    <property type="entry name" value="Self-incomp_S1"/>
    <property type="match status" value="1"/>
</dbReference>
<evidence type="ECO:0000313" key="8">
    <source>
        <dbReference type="Proteomes" id="UP001443914"/>
    </source>
</evidence>
<dbReference type="InterPro" id="IPR010264">
    <property type="entry name" value="Self-incomp_S1"/>
</dbReference>
<evidence type="ECO:0000256" key="6">
    <source>
        <dbReference type="SAM" id="SignalP"/>
    </source>
</evidence>
<organism evidence="7 8">
    <name type="scientific">Saponaria officinalis</name>
    <name type="common">Common soapwort</name>
    <name type="synonym">Lychnis saponaria</name>
    <dbReference type="NCBI Taxonomy" id="3572"/>
    <lineage>
        <taxon>Eukaryota</taxon>
        <taxon>Viridiplantae</taxon>
        <taxon>Streptophyta</taxon>
        <taxon>Embryophyta</taxon>
        <taxon>Tracheophyta</taxon>
        <taxon>Spermatophyta</taxon>
        <taxon>Magnoliopsida</taxon>
        <taxon>eudicotyledons</taxon>
        <taxon>Gunneridae</taxon>
        <taxon>Pentapetalae</taxon>
        <taxon>Caryophyllales</taxon>
        <taxon>Caryophyllaceae</taxon>
        <taxon>Caryophylleae</taxon>
        <taxon>Saponaria</taxon>
    </lineage>
</organism>
<dbReference type="GO" id="GO:0005576">
    <property type="term" value="C:extracellular region"/>
    <property type="evidence" value="ECO:0007669"/>
    <property type="project" value="UniProtKB-SubCell"/>
</dbReference>
<comment type="subcellular location">
    <subcellularLocation>
        <location evidence="1">Secreted</location>
    </subcellularLocation>
</comment>
<evidence type="ECO:0000256" key="1">
    <source>
        <dbReference type="ARBA" id="ARBA00004613"/>
    </source>
</evidence>
<dbReference type="AlphaFoldDB" id="A0AAW1J5X8"/>
<keyword evidence="8" id="KW-1185">Reference proteome</keyword>
<gene>
    <name evidence="7" type="ORF">RND81_08G130400</name>
</gene>
<name>A0AAW1J5X8_SAPOF</name>
<keyword evidence="4" id="KW-0964">Secreted</keyword>
<evidence type="ECO:0008006" key="9">
    <source>
        <dbReference type="Google" id="ProtNLM"/>
    </source>
</evidence>
<evidence type="ECO:0000313" key="7">
    <source>
        <dbReference type="EMBL" id="KAK9698777.1"/>
    </source>
</evidence>
<dbReference type="Proteomes" id="UP001443914">
    <property type="component" value="Unassembled WGS sequence"/>
</dbReference>
<protein>
    <recommendedName>
        <fullName evidence="9">S-protein homolog</fullName>
    </recommendedName>
</protein>
<keyword evidence="5 6" id="KW-0732">Signal</keyword>
<sequence length="134" mass="14992">MNFLHFLVIFAILSYGTVPLADANKNYTLKFVNRMPDVLNLNCKKSGRQPAVQMVPGHQTFSAIVNTSRIWTVKVKCNITCSEGKLLNLVVFRDVPAFTISCGNSTCTWEARSDGMHFLVAENLPPHIHEWSAP</sequence>
<comment type="similarity">
    <text evidence="2">Belongs to the plant self-incompatibility (S1) protein family.</text>
</comment>
<dbReference type="GO" id="GO:0060320">
    <property type="term" value="P:rejection of self pollen"/>
    <property type="evidence" value="ECO:0007669"/>
    <property type="project" value="UniProtKB-KW"/>
</dbReference>
<accession>A0AAW1J5X8</accession>
<evidence type="ECO:0000256" key="3">
    <source>
        <dbReference type="ARBA" id="ARBA00022471"/>
    </source>
</evidence>
<evidence type="ECO:0000256" key="5">
    <source>
        <dbReference type="ARBA" id="ARBA00022729"/>
    </source>
</evidence>
<keyword evidence="3" id="KW-0713">Self-incompatibility</keyword>
<reference evidence="7" key="1">
    <citation type="submission" date="2024-03" db="EMBL/GenBank/DDBJ databases">
        <title>WGS assembly of Saponaria officinalis var. Norfolk2.</title>
        <authorList>
            <person name="Jenkins J."/>
            <person name="Shu S."/>
            <person name="Grimwood J."/>
            <person name="Barry K."/>
            <person name="Goodstein D."/>
            <person name="Schmutz J."/>
            <person name="Leebens-Mack J."/>
            <person name="Osbourn A."/>
        </authorList>
    </citation>
    <scope>NUCLEOTIDE SEQUENCE [LARGE SCALE GENOMIC DNA]</scope>
    <source>
        <strain evidence="7">JIC</strain>
    </source>
</reference>
<proteinExistence type="inferred from homology"/>
<feature type="chain" id="PRO_5043990823" description="S-protein homolog" evidence="6">
    <location>
        <begin position="24"/>
        <end position="134"/>
    </location>
</feature>